<dbReference type="NCBIfam" id="TIGR01122">
    <property type="entry name" value="ilvE_I"/>
    <property type="match status" value="1"/>
</dbReference>
<keyword evidence="11 17" id="KW-0100">Branched-chain amino acid biosynthesis</keyword>
<dbReference type="GO" id="GO:0004084">
    <property type="term" value="F:branched-chain-amino-acid transaminase activity"/>
    <property type="evidence" value="ECO:0007669"/>
    <property type="project" value="UniProtKB-EC"/>
</dbReference>
<dbReference type="InterPro" id="IPR050571">
    <property type="entry name" value="Class-IV_PLP-Dep_Aminotrnsfr"/>
</dbReference>
<evidence type="ECO:0000313" key="18">
    <source>
        <dbReference type="EMBL" id="MBD5781167.1"/>
    </source>
</evidence>
<dbReference type="CDD" id="cd00449">
    <property type="entry name" value="PLPDE_IV"/>
    <property type="match status" value="1"/>
</dbReference>
<comment type="pathway">
    <text evidence="4 17">Amino-acid biosynthesis; L-valine biosynthesis; L-valine from pyruvate: step 4/4.</text>
</comment>
<evidence type="ECO:0000256" key="1">
    <source>
        <dbReference type="ARBA" id="ARBA00001933"/>
    </source>
</evidence>
<dbReference type="PROSITE" id="PS00770">
    <property type="entry name" value="AA_TRANSFER_CLASS_4"/>
    <property type="match status" value="1"/>
</dbReference>
<evidence type="ECO:0000256" key="7">
    <source>
        <dbReference type="ARBA" id="ARBA00022576"/>
    </source>
</evidence>
<dbReference type="EMBL" id="JACYFG010000040">
    <property type="protein sequence ID" value="MBD5781167.1"/>
    <property type="molecule type" value="Genomic_DNA"/>
</dbReference>
<evidence type="ECO:0000256" key="12">
    <source>
        <dbReference type="ARBA" id="ARBA00048212"/>
    </source>
</evidence>
<dbReference type="InterPro" id="IPR001544">
    <property type="entry name" value="Aminotrans_IV"/>
</dbReference>
<dbReference type="GO" id="GO:0006532">
    <property type="term" value="P:aspartate biosynthetic process"/>
    <property type="evidence" value="ECO:0007669"/>
    <property type="project" value="TreeGrafter"/>
</dbReference>
<evidence type="ECO:0000256" key="15">
    <source>
        <dbReference type="RuleBase" id="RU004106"/>
    </source>
</evidence>
<gene>
    <name evidence="17" type="primary">ilvE</name>
    <name evidence="18" type="ORF">IEN85_16830</name>
</gene>
<dbReference type="Gene3D" id="3.30.470.10">
    <property type="match status" value="1"/>
</dbReference>
<dbReference type="NCBIfam" id="NF005146">
    <property type="entry name" value="PRK06606.1"/>
    <property type="match status" value="1"/>
</dbReference>
<evidence type="ECO:0000256" key="17">
    <source>
        <dbReference type="RuleBase" id="RU364094"/>
    </source>
</evidence>
<evidence type="ECO:0000256" key="14">
    <source>
        <dbReference type="ARBA" id="ARBA00049229"/>
    </source>
</evidence>
<comment type="pathway">
    <text evidence="5 17">Amino-acid biosynthesis; L-leucine biosynthesis; L-leucine from 3-methyl-2-oxobutanoate: step 4/4.</text>
</comment>
<dbReference type="GO" id="GO:0005829">
    <property type="term" value="C:cytosol"/>
    <property type="evidence" value="ECO:0007669"/>
    <property type="project" value="TreeGrafter"/>
</dbReference>
<dbReference type="Gene3D" id="3.20.10.10">
    <property type="entry name" value="D-amino Acid Aminotransferase, subunit A, domain 2"/>
    <property type="match status" value="1"/>
</dbReference>
<evidence type="ECO:0000256" key="9">
    <source>
        <dbReference type="ARBA" id="ARBA00022679"/>
    </source>
</evidence>
<evidence type="ECO:0000256" key="5">
    <source>
        <dbReference type="ARBA" id="ARBA00005072"/>
    </source>
</evidence>
<dbReference type="InterPro" id="IPR043132">
    <property type="entry name" value="BCAT-like_C"/>
</dbReference>
<evidence type="ECO:0000256" key="6">
    <source>
        <dbReference type="ARBA" id="ARBA00009320"/>
    </source>
</evidence>
<dbReference type="AlphaFoldDB" id="A0A927IGG3"/>
<proteinExistence type="inferred from homology"/>
<dbReference type="PANTHER" id="PTHR42743:SF11">
    <property type="entry name" value="AMINODEOXYCHORISMATE LYASE"/>
    <property type="match status" value="1"/>
</dbReference>
<sequence>MFMQETEFIWHGGKLIPWKEATVHVMTHALHYGSSVFEGIRVYDTNEGPTYLCLQPHLKRFYDSARIYRMTMPFGQEELTRICHEVIRANGLKSAYVRPLAFRGYGPMTVFGNSDPVEVTVAAFPWGAYLGEEALENGVDVGVSSWTRVAPNTLPTMAKAGGNYLSSQLITMEAHRHGYTEGIGLDASGHLSEGAGENIFVVRDGVLYTPPITAAILPGITRGIAMDLARRLGYQIREESLPRELLYVADEVFMTGTATEIAAIRSVDGLPVGSGKRGVITEQLQNAFFGLFDGSTEDTEGWLEKVEIYG</sequence>
<comment type="cofactor">
    <cofactor evidence="1 16">
        <name>pyridoxal 5'-phosphate</name>
        <dbReference type="ChEBI" id="CHEBI:597326"/>
    </cofactor>
</comment>
<dbReference type="Proteomes" id="UP000622317">
    <property type="component" value="Unassembled WGS sequence"/>
</dbReference>
<dbReference type="InterPro" id="IPR036038">
    <property type="entry name" value="Aminotransferase-like"/>
</dbReference>
<comment type="catalytic activity">
    <reaction evidence="12 17">
        <text>L-valine + 2-oxoglutarate = 3-methyl-2-oxobutanoate + L-glutamate</text>
        <dbReference type="Rhea" id="RHEA:24813"/>
        <dbReference type="ChEBI" id="CHEBI:11851"/>
        <dbReference type="ChEBI" id="CHEBI:16810"/>
        <dbReference type="ChEBI" id="CHEBI:29985"/>
        <dbReference type="ChEBI" id="CHEBI:57762"/>
        <dbReference type="EC" id="2.6.1.42"/>
    </reaction>
</comment>
<evidence type="ECO:0000256" key="4">
    <source>
        <dbReference type="ARBA" id="ARBA00004931"/>
    </source>
</evidence>
<dbReference type="InterPro" id="IPR005785">
    <property type="entry name" value="B_amino_transI"/>
</dbReference>
<evidence type="ECO:0000256" key="8">
    <source>
        <dbReference type="ARBA" id="ARBA00022605"/>
    </source>
</evidence>
<reference evidence="18" key="1">
    <citation type="submission" date="2020-09" db="EMBL/GenBank/DDBJ databases">
        <title>Pelagicoccus enzymogenes sp. nov. with an EPS production, isolated from marine sediment.</title>
        <authorList>
            <person name="Feng X."/>
        </authorList>
    </citation>
    <scope>NUCLEOTIDE SEQUENCE</scope>
    <source>
        <strain evidence="18">NFK12</strain>
    </source>
</reference>
<comment type="catalytic activity">
    <reaction evidence="14 17">
        <text>L-leucine + 2-oxoglutarate = 4-methyl-2-oxopentanoate + L-glutamate</text>
        <dbReference type="Rhea" id="RHEA:18321"/>
        <dbReference type="ChEBI" id="CHEBI:16810"/>
        <dbReference type="ChEBI" id="CHEBI:17865"/>
        <dbReference type="ChEBI" id="CHEBI:29985"/>
        <dbReference type="ChEBI" id="CHEBI:57427"/>
        <dbReference type="EC" id="2.6.1.42"/>
    </reaction>
</comment>
<keyword evidence="8 17" id="KW-0028">Amino-acid biosynthesis</keyword>
<accession>A0A927IGG3</accession>
<dbReference type="PANTHER" id="PTHR42743">
    <property type="entry name" value="AMINO-ACID AMINOTRANSFERASE"/>
    <property type="match status" value="1"/>
</dbReference>
<dbReference type="FunFam" id="3.20.10.10:FF:000002">
    <property type="entry name" value="D-alanine aminotransferase"/>
    <property type="match status" value="1"/>
</dbReference>
<dbReference type="Pfam" id="PF01063">
    <property type="entry name" value="Aminotran_4"/>
    <property type="match status" value="1"/>
</dbReference>
<dbReference type="InterPro" id="IPR018300">
    <property type="entry name" value="Aminotrans_IV_CS"/>
</dbReference>
<evidence type="ECO:0000256" key="11">
    <source>
        <dbReference type="ARBA" id="ARBA00023304"/>
    </source>
</evidence>
<evidence type="ECO:0000256" key="13">
    <source>
        <dbReference type="ARBA" id="ARBA00048798"/>
    </source>
</evidence>
<comment type="pathway">
    <text evidence="3 17">Amino-acid biosynthesis; L-isoleucine biosynthesis; L-isoleucine from 2-oxobutanoate: step 4/4.</text>
</comment>
<protein>
    <recommendedName>
        <fullName evidence="17">Branched-chain-amino-acid aminotransferase</fullName>
        <shortName evidence="17">BCAT</shortName>
        <ecNumber evidence="17">2.6.1.42</ecNumber>
    </recommendedName>
</protein>
<comment type="caution">
    <text evidence="18">The sequence shown here is derived from an EMBL/GenBank/DDBJ whole genome shotgun (WGS) entry which is preliminary data.</text>
</comment>
<dbReference type="SUPFAM" id="SSF56752">
    <property type="entry name" value="D-aminoacid aminotransferase-like PLP-dependent enzymes"/>
    <property type="match status" value="1"/>
</dbReference>
<evidence type="ECO:0000256" key="10">
    <source>
        <dbReference type="ARBA" id="ARBA00022898"/>
    </source>
</evidence>
<keyword evidence="10 16" id="KW-0663">Pyridoxal phosphate</keyword>
<keyword evidence="19" id="KW-1185">Reference proteome</keyword>
<evidence type="ECO:0000313" key="19">
    <source>
        <dbReference type="Proteomes" id="UP000622317"/>
    </source>
</evidence>
<dbReference type="EC" id="2.6.1.42" evidence="17"/>
<dbReference type="GO" id="GO:0009099">
    <property type="term" value="P:L-valine biosynthetic process"/>
    <property type="evidence" value="ECO:0007669"/>
    <property type="project" value="TreeGrafter"/>
</dbReference>
<comment type="catalytic activity">
    <reaction evidence="13 17">
        <text>L-isoleucine + 2-oxoglutarate = (S)-3-methyl-2-oxopentanoate + L-glutamate</text>
        <dbReference type="Rhea" id="RHEA:24801"/>
        <dbReference type="ChEBI" id="CHEBI:16810"/>
        <dbReference type="ChEBI" id="CHEBI:29985"/>
        <dbReference type="ChEBI" id="CHEBI:35146"/>
        <dbReference type="ChEBI" id="CHEBI:58045"/>
        <dbReference type="EC" id="2.6.1.42"/>
    </reaction>
</comment>
<evidence type="ECO:0000256" key="3">
    <source>
        <dbReference type="ARBA" id="ARBA00004824"/>
    </source>
</evidence>
<comment type="similarity">
    <text evidence="6 15">Belongs to the class-IV pyridoxal-phosphate-dependent aminotransferase family.</text>
</comment>
<evidence type="ECO:0000256" key="2">
    <source>
        <dbReference type="ARBA" id="ARBA00003109"/>
    </source>
</evidence>
<organism evidence="18 19">
    <name type="scientific">Pelagicoccus enzymogenes</name>
    <dbReference type="NCBI Taxonomy" id="2773457"/>
    <lineage>
        <taxon>Bacteria</taxon>
        <taxon>Pseudomonadati</taxon>
        <taxon>Verrucomicrobiota</taxon>
        <taxon>Opitutia</taxon>
        <taxon>Puniceicoccales</taxon>
        <taxon>Pelagicoccaceae</taxon>
        <taxon>Pelagicoccus</taxon>
    </lineage>
</organism>
<keyword evidence="7 17" id="KW-0032">Aminotransferase</keyword>
<comment type="function">
    <text evidence="2 17">Acts on leucine, isoleucine and valine.</text>
</comment>
<dbReference type="InterPro" id="IPR043131">
    <property type="entry name" value="BCAT-like_N"/>
</dbReference>
<dbReference type="GO" id="GO:0009098">
    <property type="term" value="P:L-leucine biosynthetic process"/>
    <property type="evidence" value="ECO:0007669"/>
    <property type="project" value="TreeGrafter"/>
</dbReference>
<name>A0A927IGG3_9BACT</name>
<evidence type="ECO:0000256" key="16">
    <source>
        <dbReference type="RuleBase" id="RU004516"/>
    </source>
</evidence>
<keyword evidence="9 17" id="KW-0808">Transferase</keyword>